<keyword evidence="2" id="KW-0732">Signal</keyword>
<evidence type="ECO:0000256" key="2">
    <source>
        <dbReference type="ARBA" id="ARBA00022729"/>
    </source>
</evidence>
<dbReference type="GO" id="GO:0006508">
    <property type="term" value="P:proteolysis"/>
    <property type="evidence" value="ECO:0007669"/>
    <property type="project" value="InterPro"/>
</dbReference>
<evidence type="ECO:0000256" key="1">
    <source>
        <dbReference type="ARBA" id="ARBA00011073"/>
    </source>
</evidence>
<organism evidence="4 5">
    <name type="scientific">Coptis chinensis</name>
    <dbReference type="NCBI Taxonomy" id="261450"/>
    <lineage>
        <taxon>Eukaryota</taxon>
        <taxon>Viridiplantae</taxon>
        <taxon>Streptophyta</taxon>
        <taxon>Embryophyta</taxon>
        <taxon>Tracheophyta</taxon>
        <taxon>Spermatophyta</taxon>
        <taxon>Magnoliopsida</taxon>
        <taxon>Ranunculales</taxon>
        <taxon>Ranunculaceae</taxon>
        <taxon>Coptidoideae</taxon>
        <taxon>Coptis</taxon>
    </lineage>
</organism>
<dbReference type="EMBL" id="JADFTS010000001">
    <property type="protein sequence ID" value="KAF9626646.1"/>
    <property type="molecule type" value="Genomic_DNA"/>
</dbReference>
<evidence type="ECO:0000259" key="3">
    <source>
        <dbReference type="Pfam" id="PF00082"/>
    </source>
</evidence>
<dbReference type="Proteomes" id="UP000631114">
    <property type="component" value="Unassembled WGS sequence"/>
</dbReference>
<comment type="caution">
    <text evidence="4">The sequence shown here is derived from an EMBL/GenBank/DDBJ whole genome shotgun (WGS) entry which is preliminary data.</text>
</comment>
<dbReference type="GO" id="GO:0004252">
    <property type="term" value="F:serine-type endopeptidase activity"/>
    <property type="evidence" value="ECO:0007669"/>
    <property type="project" value="InterPro"/>
</dbReference>
<dbReference type="AlphaFoldDB" id="A0A835J0A7"/>
<dbReference type="SUPFAM" id="SSF52743">
    <property type="entry name" value="Subtilisin-like"/>
    <property type="match status" value="1"/>
</dbReference>
<evidence type="ECO:0000313" key="5">
    <source>
        <dbReference type="Proteomes" id="UP000631114"/>
    </source>
</evidence>
<dbReference type="Pfam" id="PF00082">
    <property type="entry name" value="Peptidase_S8"/>
    <property type="match status" value="1"/>
</dbReference>
<gene>
    <name evidence="4" type="ORF">IFM89_037627</name>
</gene>
<evidence type="ECO:0000313" key="4">
    <source>
        <dbReference type="EMBL" id="KAF9626646.1"/>
    </source>
</evidence>
<accession>A0A835J0A7</accession>
<protein>
    <recommendedName>
        <fullName evidence="3">Peptidase S8/S53 domain-containing protein</fullName>
    </recommendedName>
</protein>
<dbReference type="InterPro" id="IPR000209">
    <property type="entry name" value="Peptidase_S8/S53_dom"/>
</dbReference>
<reference evidence="4 5" key="1">
    <citation type="submission" date="2020-10" db="EMBL/GenBank/DDBJ databases">
        <title>The Coptis chinensis genome and diversification of protoberbering-type alkaloids.</title>
        <authorList>
            <person name="Wang B."/>
            <person name="Shu S."/>
            <person name="Song C."/>
            <person name="Liu Y."/>
        </authorList>
    </citation>
    <scope>NUCLEOTIDE SEQUENCE [LARGE SCALE GENOMIC DNA]</scope>
    <source>
        <strain evidence="4">HL-2020</strain>
        <tissue evidence="4">Leaf</tissue>
    </source>
</reference>
<dbReference type="InterPro" id="IPR045051">
    <property type="entry name" value="SBT"/>
</dbReference>
<feature type="domain" description="Peptidase S8/S53" evidence="3">
    <location>
        <begin position="11"/>
        <end position="97"/>
    </location>
</feature>
<dbReference type="Gene3D" id="3.40.50.200">
    <property type="entry name" value="Peptidase S8/S53 domain"/>
    <property type="match status" value="1"/>
</dbReference>
<dbReference type="OrthoDB" id="4803627at2759"/>
<comment type="similarity">
    <text evidence="1">Belongs to the peptidase S8 family.</text>
</comment>
<sequence length="113" mass="12180">MHVYVATYKLCWPRADKKACPGADVIAVFDVAIHDGVDVLSVSLDGSPEDYMAEGVAIGSFHAVMRGITVVCLAGNRRANPVSVDNVAPWILTVGASFMDRDFVTYMFSLAII</sequence>
<name>A0A835J0A7_9MAGN</name>
<proteinExistence type="inferred from homology"/>
<dbReference type="InterPro" id="IPR036852">
    <property type="entry name" value="Peptidase_S8/S53_dom_sf"/>
</dbReference>
<keyword evidence="5" id="KW-1185">Reference proteome</keyword>
<dbReference type="PANTHER" id="PTHR10795">
    <property type="entry name" value="PROPROTEIN CONVERTASE SUBTILISIN/KEXIN"/>
    <property type="match status" value="1"/>
</dbReference>